<sequence length="422" mass="43888">MTEIARLALKVLLLLDLLPFGALAYTWSFQSTPTQCSNLSIAISGGGTPPFNVLIIPSGSTPFSNGTEVRRIISKEFSTSSISFPINYPENSQFVAVVSDATGFGSGGTSAEAEVETSSDSSCIDASQSVTPDWFLSIENQAIVQCTPARIFWNPSNVTGTPTFFGIIPGGDSFIIPEVGINTTTDGTGTGFSWTPNIREGTILNIVGNDNRGNGTGGSSSVTVSQNLQNDNSCLNSTSPSSTAGSPAGGSYPTSTSGASTGSSSSSGGTNVGAIVGGVVGGVVGLLALLLLLYFIRRRTRQNAKNNEKPVDLLQADEGDERPNRPAQLPEYYQPDPFIVPDPTSGDESGSSAAPFSSSSERPTSSASTHDATSSSARKSAVPRTLRPVNIVQHDDAGAASTTKEEEPETIELPPAYTNIRK</sequence>
<feature type="region of interest" description="Disordered" evidence="1">
    <location>
        <begin position="209"/>
        <end position="268"/>
    </location>
</feature>
<name>A0A6A4IGG0_9AGAR</name>
<accession>A0A6A4IGG0</accession>
<dbReference type="OrthoDB" id="3267813at2759"/>
<feature type="transmembrane region" description="Helical" evidence="2">
    <location>
        <begin position="272"/>
        <end position="296"/>
    </location>
</feature>
<keyword evidence="5" id="KW-1185">Reference proteome</keyword>
<evidence type="ECO:0000313" key="5">
    <source>
        <dbReference type="Proteomes" id="UP000799118"/>
    </source>
</evidence>
<evidence type="ECO:0000256" key="3">
    <source>
        <dbReference type="SAM" id="SignalP"/>
    </source>
</evidence>
<dbReference type="PANTHER" id="PTHR37487">
    <property type="entry name" value="CHROMOSOME 1, WHOLE GENOME SHOTGUN SEQUENCE"/>
    <property type="match status" value="1"/>
</dbReference>
<feature type="compositionally biased region" description="Polar residues" evidence="1">
    <location>
        <begin position="226"/>
        <end position="236"/>
    </location>
</feature>
<evidence type="ECO:0000256" key="1">
    <source>
        <dbReference type="SAM" id="MobiDB-lite"/>
    </source>
</evidence>
<feature type="compositionally biased region" description="Low complexity" evidence="1">
    <location>
        <begin position="349"/>
        <end position="377"/>
    </location>
</feature>
<dbReference type="PANTHER" id="PTHR37487:SF3">
    <property type="entry name" value="CLEAVAGE_POLYADENYLATION SPECIFICITY FACTOR A SUBUNIT N-TERMINAL DOMAIN-CONTAINING PROTEIN"/>
    <property type="match status" value="1"/>
</dbReference>
<feature type="chain" id="PRO_5025600156" description="Mid2 domain-containing protein" evidence="3">
    <location>
        <begin position="25"/>
        <end position="422"/>
    </location>
</feature>
<evidence type="ECO:0000313" key="4">
    <source>
        <dbReference type="EMBL" id="KAE9409676.1"/>
    </source>
</evidence>
<dbReference type="EMBL" id="ML769387">
    <property type="protein sequence ID" value="KAE9409676.1"/>
    <property type="molecule type" value="Genomic_DNA"/>
</dbReference>
<organism evidence="4 5">
    <name type="scientific">Gymnopus androsaceus JB14</name>
    <dbReference type="NCBI Taxonomy" id="1447944"/>
    <lineage>
        <taxon>Eukaryota</taxon>
        <taxon>Fungi</taxon>
        <taxon>Dikarya</taxon>
        <taxon>Basidiomycota</taxon>
        <taxon>Agaricomycotina</taxon>
        <taxon>Agaricomycetes</taxon>
        <taxon>Agaricomycetidae</taxon>
        <taxon>Agaricales</taxon>
        <taxon>Marasmiineae</taxon>
        <taxon>Omphalotaceae</taxon>
        <taxon>Gymnopus</taxon>
    </lineage>
</organism>
<evidence type="ECO:0000256" key="2">
    <source>
        <dbReference type="SAM" id="Phobius"/>
    </source>
</evidence>
<gene>
    <name evidence="4" type="ORF">BT96DRAFT_962255</name>
</gene>
<protein>
    <recommendedName>
        <fullName evidence="6">Mid2 domain-containing protein</fullName>
    </recommendedName>
</protein>
<feature type="compositionally biased region" description="Low complexity" evidence="1">
    <location>
        <begin position="237"/>
        <end position="268"/>
    </location>
</feature>
<feature type="signal peptide" evidence="3">
    <location>
        <begin position="1"/>
        <end position="24"/>
    </location>
</feature>
<proteinExistence type="predicted"/>
<reference evidence="4" key="1">
    <citation type="journal article" date="2019" name="Environ. Microbiol.">
        <title>Fungal ecological strategies reflected in gene transcription - a case study of two litter decomposers.</title>
        <authorList>
            <person name="Barbi F."/>
            <person name="Kohler A."/>
            <person name="Barry K."/>
            <person name="Baskaran P."/>
            <person name="Daum C."/>
            <person name="Fauchery L."/>
            <person name="Ihrmark K."/>
            <person name="Kuo A."/>
            <person name="LaButti K."/>
            <person name="Lipzen A."/>
            <person name="Morin E."/>
            <person name="Grigoriev I.V."/>
            <person name="Henrissat B."/>
            <person name="Lindahl B."/>
            <person name="Martin F."/>
        </authorList>
    </citation>
    <scope>NUCLEOTIDE SEQUENCE</scope>
    <source>
        <strain evidence="4">JB14</strain>
    </source>
</reference>
<dbReference type="Proteomes" id="UP000799118">
    <property type="component" value="Unassembled WGS sequence"/>
</dbReference>
<dbReference type="AlphaFoldDB" id="A0A6A4IGG0"/>
<keyword evidence="3" id="KW-0732">Signal</keyword>
<keyword evidence="2" id="KW-1133">Transmembrane helix</keyword>
<keyword evidence="2" id="KW-0812">Transmembrane</keyword>
<keyword evidence="2" id="KW-0472">Membrane</keyword>
<feature type="compositionally biased region" description="Low complexity" evidence="1">
    <location>
        <begin position="209"/>
        <end position="225"/>
    </location>
</feature>
<feature type="region of interest" description="Disordered" evidence="1">
    <location>
        <begin position="307"/>
        <end position="422"/>
    </location>
</feature>
<evidence type="ECO:0008006" key="6">
    <source>
        <dbReference type="Google" id="ProtNLM"/>
    </source>
</evidence>